<gene>
    <name evidence="1" type="ORF">MZO42_19535</name>
</gene>
<protein>
    <submittedName>
        <fullName evidence="1">HEAT repeat domain-containing protein</fullName>
    </submittedName>
</protein>
<comment type="caution">
    <text evidence="1">The sequence shown here is derived from an EMBL/GenBank/DDBJ whole genome shotgun (WGS) entry which is preliminary data.</text>
</comment>
<sequence>MTTHDDQSAKGSYHELLYDVLGRDFVNEALSGDPPEVHRYLIVFSTVDKLLRNLSLGMEPDYSLIEAFDFPSFRDELVAVVQAMDKSAMADIVSSAIKIMGIFQDNRFIDLLKAHLSSPNDWERSAAIESVGGYSGHWVRSALVELSTNDPDEHVRFLAKARLSLDS</sequence>
<dbReference type="EMBL" id="JALMLT010000006">
    <property type="protein sequence ID" value="MDT8760898.1"/>
    <property type="molecule type" value="Genomic_DNA"/>
</dbReference>
<name>A0ABU3N954_9SPHN</name>
<accession>A0ABU3N954</accession>
<dbReference type="InterPro" id="IPR011989">
    <property type="entry name" value="ARM-like"/>
</dbReference>
<reference evidence="1" key="1">
    <citation type="submission" date="2022-04" db="EMBL/GenBank/DDBJ databases">
        <title>Tomato heritable bacteria conferring resistance against bacterial wilt.</title>
        <authorList>
            <person name="Yin J."/>
        </authorList>
    </citation>
    <scope>NUCLEOTIDE SEQUENCE</scope>
    <source>
        <strain evidence="1">Cra20</strain>
    </source>
</reference>
<proteinExistence type="predicted"/>
<evidence type="ECO:0000313" key="1">
    <source>
        <dbReference type="EMBL" id="MDT8760898.1"/>
    </source>
</evidence>
<dbReference type="InterPro" id="IPR016024">
    <property type="entry name" value="ARM-type_fold"/>
</dbReference>
<dbReference type="SUPFAM" id="SSF48371">
    <property type="entry name" value="ARM repeat"/>
    <property type="match status" value="1"/>
</dbReference>
<organism evidence="1">
    <name type="scientific">Sphingomonas psychrotolerans</name>
    <dbReference type="NCBI Taxonomy" id="1327635"/>
    <lineage>
        <taxon>Bacteria</taxon>
        <taxon>Pseudomonadati</taxon>
        <taxon>Pseudomonadota</taxon>
        <taxon>Alphaproteobacteria</taxon>
        <taxon>Sphingomonadales</taxon>
        <taxon>Sphingomonadaceae</taxon>
        <taxon>Sphingomonas</taxon>
    </lineage>
</organism>
<dbReference type="Gene3D" id="1.25.10.10">
    <property type="entry name" value="Leucine-rich Repeat Variant"/>
    <property type="match status" value="1"/>
</dbReference>